<evidence type="ECO:0000313" key="3">
    <source>
        <dbReference type="EMBL" id="BET26258.1"/>
    </source>
</evidence>
<reference evidence="3 4" key="1">
    <citation type="submission" date="2023-10" db="EMBL/GenBank/DDBJ databases">
        <title>Complete Genome Sequence of Limnobacter thiooxidans CS-K2T, Isolated from freshwater lake sediments in Bavaria, Germany.</title>
        <authorList>
            <person name="Naruki M."/>
            <person name="Watanabe A."/>
            <person name="Warashina T."/>
            <person name="Morita T."/>
            <person name="Arakawa K."/>
        </authorList>
    </citation>
    <scope>NUCLEOTIDE SEQUENCE [LARGE SCALE GENOMIC DNA]</scope>
    <source>
        <strain evidence="3 4">CS-K2</strain>
    </source>
</reference>
<dbReference type="InterPro" id="IPR013225">
    <property type="entry name" value="PaaX_C"/>
</dbReference>
<name>A0AA86J115_9BURK</name>
<evidence type="ECO:0000313" key="4">
    <source>
        <dbReference type="Proteomes" id="UP001329151"/>
    </source>
</evidence>
<dbReference type="Pfam" id="PF08223">
    <property type="entry name" value="PaaX_C"/>
    <property type="match status" value="1"/>
</dbReference>
<dbReference type="InterPro" id="IPR036388">
    <property type="entry name" value="WH-like_DNA-bd_sf"/>
</dbReference>
<dbReference type="Gene3D" id="3.30.70.2650">
    <property type="match status" value="1"/>
</dbReference>
<dbReference type="Proteomes" id="UP001329151">
    <property type="component" value="Chromosome"/>
</dbReference>
<dbReference type="PANTHER" id="PTHR30319">
    <property type="entry name" value="PHENYLACETIC ACID REGULATOR-RELATED TRANSCRIPTIONAL REPRESSOR"/>
    <property type="match status" value="1"/>
</dbReference>
<gene>
    <name evidence="3" type="ORF">RGQ30_17590</name>
</gene>
<dbReference type="Pfam" id="PF07848">
    <property type="entry name" value="PaaX"/>
    <property type="match status" value="1"/>
</dbReference>
<dbReference type="Gene3D" id="1.10.10.10">
    <property type="entry name" value="Winged helix-like DNA-binding domain superfamily/Winged helix DNA-binding domain"/>
    <property type="match status" value="1"/>
</dbReference>
<sequence length="269" mass="30530">MKTNASPKQLILGLILAAKGRQVKAAHMVLACSLFGVSENSARVAMARLVAEGQLKSAGRGIYTLGKQAVFTGQDIQSWNDRLTATCDWNGHFYAAFTSHLGRSNRKHLQVREKALLLMGFRELEQGLFVRPANLSMGIDGVHNRLLAQGVEKELITFELVPKNPAQAKTLQKLWDLKKLERHYQSHTKKLNDWMQGYGRMKLEKAARDAYLVGSQAIYEVRRDPLLPAEWIDAAARQQFFESVLRFDDTGTRVWRELQLRILKDEEVI</sequence>
<dbReference type="RefSeq" id="WP_130556255.1">
    <property type="nucleotide sequence ID" value="NZ_AP028947.1"/>
</dbReference>
<feature type="domain" description="Transcriptional repressor PaaX-like C-terminal" evidence="2">
    <location>
        <begin position="175"/>
        <end position="256"/>
    </location>
</feature>
<keyword evidence="4" id="KW-1185">Reference proteome</keyword>
<dbReference type="KEGG" id="lto:RGQ30_17590"/>
<dbReference type="PANTHER" id="PTHR30319:SF1">
    <property type="entry name" value="TRANSCRIPTIONAL REPRESSOR PAAX"/>
    <property type="match status" value="1"/>
</dbReference>
<evidence type="ECO:0000259" key="1">
    <source>
        <dbReference type="Pfam" id="PF07848"/>
    </source>
</evidence>
<organism evidence="3 4">
    <name type="scientific">Limnobacter thiooxidans</name>
    <dbReference type="NCBI Taxonomy" id="131080"/>
    <lineage>
        <taxon>Bacteria</taxon>
        <taxon>Pseudomonadati</taxon>
        <taxon>Pseudomonadota</taxon>
        <taxon>Betaproteobacteria</taxon>
        <taxon>Burkholderiales</taxon>
        <taxon>Burkholderiaceae</taxon>
        <taxon>Limnobacter</taxon>
    </lineage>
</organism>
<proteinExistence type="predicted"/>
<dbReference type="InterPro" id="IPR012906">
    <property type="entry name" value="PaaX-like_N"/>
</dbReference>
<evidence type="ECO:0000259" key="2">
    <source>
        <dbReference type="Pfam" id="PF08223"/>
    </source>
</evidence>
<feature type="domain" description="Transcriptional repressor PaaX-like N-terminal" evidence="1">
    <location>
        <begin position="12"/>
        <end position="66"/>
    </location>
</feature>
<dbReference type="AlphaFoldDB" id="A0AA86J115"/>
<dbReference type="EMBL" id="AP028947">
    <property type="protein sequence ID" value="BET26258.1"/>
    <property type="molecule type" value="Genomic_DNA"/>
</dbReference>
<protein>
    <submittedName>
        <fullName evidence="3">PaaX family transcriptional regulator C-terminal domain-containing protein</fullName>
    </submittedName>
</protein>
<dbReference type="GO" id="GO:0006351">
    <property type="term" value="P:DNA-templated transcription"/>
    <property type="evidence" value="ECO:0007669"/>
    <property type="project" value="TreeGrafter"/>
</dbReference>
<accession>A0AA86J115</accession>